<dbReference type="UniPathway" id="UPA00219"/>
<keyword evidence="7" id="KW-0547">Nucleotide-binding</keyword>
<dbReference type="KEGG" id="taci:TDSAC_0627"/>
<dbReference type="PANTHER" id="PTHR23135">
    <property type="entry name" value="MUR LIGASE FAMILY MEMBER"/>
    <property type="match status" value="1"/>
</dbReference>
<dbReference type="InterPro" id="IPR000713">
    <property type="entry name" value="Mur_ligase_N"/>
</dbReference>
<evidence type="ECO:0000259" key="11">
    <source>
        <dbReference type="Pfam" id="PF08245"/>
    </source>
</evidence>
<evidence type="ECO:0000256" key="5">
    <source>
        <dbReference type="ARBA" id="ARBA00023306"/>
    </source>
</evidence>
<feature type="binding site" evidence="7">
    <location>
        <position position="156"/>
    </location>
    <ligand>
        <name>UDP-N-acetyl-alpha-D-muramoyl-L-alanyl-D-glutamate</name>
        <dbReference type="ChEBI" id="CHEBI:83900"/>
    </ligand>
</feature>
<dbReference type="EC" id="6.3.2.13" evidence="7"/>
<dbReference type="GO" id="GO:0009252">
    <property type="term" value="P:peptidoglycan biosynthetic process"/>
    <property type="evidence" value="ECO:0007669"/>
    <property type="project" value="UniProtKB-UniRule"/>
</dbReference>
<dbReference type="Proteomes" id="UP000244792">
    <property type="component" value="Chromosome"/>
</dbReference>
<evidence type="ECO:0000313" key="13">
    <source>
        <dbReference type="Proteomes" id="UP000244792"/>
    </source>
</evidence>
<comment type="catalytic activity">
    <reaction evidence="7">
        <text>UDP-N-acetyl-alpha-D-muramoyl-L-alanyl-D-glutamate + meso-2,6-diaminopimelate + ATP = UDP-N-acetyl-alpha-D-muramoyl-L-alanyl-gamma-D-glutamyl-meso-2,6-diaminopimelate + ADP + phosphate + H(+)</text>
        <dbReference type="Rhea" id="RHEA:23676"/>
        <dbReference type="ChEBI" id="CHEBI:15378"/>
        <dbReference type="ChEBI" id="CHEBI:30616"/>
        <dbReference type="ChEBI" id="CHEBI:43474"/>
        <dbReference type="ChEBI" id="CHEBI:57791"/>
        <dbReference type="ChEBI" id="CHEBI:83900"/>
        <dbReference type="ChEBI" id="CHEBI:83905"/>
        <dbReference type="ChEBI" id="CHEBI:456216"/>
        <dbReference type="EC" id="6.3.2.13"/>
    </reaction>
</comment>
<keyword evidence="6 7" id="KW-0961">Cell wall biogenesis/degradation</keyword>
<dbReference type="SUPFAM" id="SSF53623">
    <property type="entry name" value="MurD-like peptide ligases, catalytic domain"/>
    <property type="match status" value="1"/>
</dbReference>
<accession>A0A2R4W002</accession>
<dbReference type="Pfam" id="PF02875">
    <property type="entry name" value="Mur_ligase_C"/>
    <property type="match status" value="1"/>
</dbReference>
<comment type="pathway">
    <text evidence="7 8">Cell wall biogenesis; peptidoglycan biosynthesis.</text>
</comment>
<dbReference type="HAMAP" id="MF_00208">
    <property type="entry name" value="MurE"/>
    <property type="match status" value="1"/>
</dbReference>
<keyword evidence="7" id="KW-0963">Cytoplasm</keyword>
<comment type="PTM">
    <text evidence="7">Carboxylation is probably crucial for Mg(2+) binding and, consequently, for the gamma-phosphate positioning of ATP.</text>
</comment>
<comment type="subcellular location">
    <subcellularLocation>
        <location evidence="7 8">Cytoplasm</location>
    </subcellularLocation>
</comment>
<dbReference type="Gene3D" id="3.40.1390.10">
    <property type="entry name" value="MurE/MurF, N-terminal domain"/>
    <property type="match status" value="1"/>
</dbReference>
<evidence type="ECO:0000256" key="6">
    <source>
        <dbReference type="ARBA" id="ARBA00023316"/>
    </source>
</evidence>
<dbReference type="InterPro" id="IPR036565">
    <property type="entry name" value="Mur-like_cat_sf"/>
</dbReference>
<evidence type="ECO:0000256" key="8">
    <source>
        <dbReference type="RuleBase" id="RU004135"/>
    </source>
</evidence>
<dbReference type="InterPro" id="IPR013221">
    <property type="entry name" value="Mur_ligase_cen"/>
</dbReference>
<feature type="binding site" evidence="7">
    <location>
        <position position="184"/>
    </location>
    <ligand>
        <name>UDP-N-acetyl-alpha-D-muramoyl-L-alanyl-D-glutamate</name>
        <dbReference type="ChEBI" id="CHEBI:83900"/>
    </ligand>
</feature>
<dbReference type="InterPro" id="IPR035911">
    <property type="entry name" value="MurE/MurF_N"/>
</dbReference>
<name>A0A2R4W002_THEAF</name>
<dbReference type="GO" id="GO:0000287">
    <property type="term" value="F:magnesium ion binding"/>
    <property type="evidence" value="ECO:0007669"/>
    <property type="project" value="UniProtKB-UniRule"/>
</dbReference>
<comment type="cofactor">
    <cofactor evidence="7">
        <name>Mg(2+)</name>
        <dbReference type="ChEBI" id="CHEBI:18420"/>
    </cofactor>
</comment>
<dbReference type="SUPFAM" id="SSF53244">
    <property type="entry name" value="MurD-like peptide ligases, peptide-binding domain"/>
    <property type="match status" value="1"/>
</dbReference>
<keyword evidence="7" id="KW-0067">ATP-binding</keyword>
<dbReference type="InterPro" id="IPR004101">
    <property type="entry name" value="Mur_ligase_C"/>
</dbReference>
<evidence type="ECO:0000256" key="7">
    <source>
        <dbReference type="HAMAP-Rule" id="MF_00208"/>
    </source>
</evidence>
<dbReference type="NCBIfam" id="NF001126">
    <property type="entry name" value="PRK00139.1-4"/>
    <property type="match status" value="1"/>
</dbReference>
<feature type="domain" description="Mur ligase central" evidence="11">
    <location>
        <begin position="112"/>
        <end position="310"/>
    </location>
</feature>
<keyword evidence="2 7" id="KW-0132">Cell division</keyword>
<evidence type="ECO:0000256" key="2">
    <source>
        <dbReference type="ARBA" id="ARBA00022618"/>
    </source>
</evidence>
<feature type="short sequence motif" description="Meso-diaminopimelate recognition motif" evidence="7">
    <location>
        <begin position="406"/>
        <end position="409"/>
    </location>
</feature>
<dbReference type="Gene3D" id="3.40.1190.10">
    <property type="entry name" value="Mur-like, catalytic domain"/>
    <property type="match status" value="1"/>
</dbReference>
<dbReference type="GO" id="GO:0051301">
    <property type="term" value="P:cell division"/>
    <property type="evidence" value="ECO:0007669"/>
    <property type="project" value="UniProtKB-KW"/>
</dbReference>
<comment type="similarity">
    <text evidence="1 7">Belongs to the MurCDEF family. MurE subfamily.</text>
</comment>
<evidence type="ECO:0000313" key="12">
    <source>
        <dbReference type="EMBL" id="AWB10000.1"/>
    </source>
</evidence>
<dbReference type="PANTHER" id="PTHR23135:SF4">
    <property type="entry name" value="UDP-N-ACETYLMURAMOYL-L-ALANYL-D-GLUTAMATE--2,6-DIAMINOPIMELATE LIGASE MURE HOMOLOG, CHLOROPLASTIC"/>
    <property type="match status" value="1"/>
</dbReference>
<dbReference type="AlphaFoldDB" id="A0A2R4W002"/>
<evidence type="ECO:0000256" key="1">
    <source>
        <dbReference type="ARBA" id="ARBA00005898"/>
    </source>
</evidence>
<dbReference type="Pfam" id="PF01225">
    <property type="entry name" value="Mur_ligase"/>
    <property type="match status" value="1"/>
</dbReference>
<protein>
    <recommendedName>
        <fullName evidence="7">UDP-N-acetylmuramoyl-L-alanyl-D-glutamate--2,6-diaminopimelate ligase</fullName>
        <ecNumber evidence="7">6.3.2.13</ecNumber>
    </recommendedName>
    <alternativeName>
        <fullName evidence="7">Meso-A2pm-adding enzyme</fullName>
    </alternativeName>
    <alternativeName>
        <fullName evidence="7">Meso-diaminopimelate-adding enzyme</fullName>
    </alternativeName>
    <alternativeName>
        <fullName evidence="7">UDP-MurNAc-L-Ala-D-Glu:meso-diaminopimelate ligase</fullName>
    </alternativeName>
    <alternativeName>
        <fullName evidence="7">UDP-MurNAc-tripeptide synthetase</fullName>
    </alternativeName>
    <alternativeName>
        <fullName evidence="7">UDP-N-acetylmuramyl-tripeptide synthetase</fullName>
    </alternativeName>
</protein>
<dbReference type="Pfam" id="PF08245">
    <property type="entry name" value="Mur_ligase_M"/>
    <property type="match status" value="1"/>
</dbReference>
<feature type="binding site" evidence="7">
    <location>
        <begin position="406"/>
        <end position="409"/>
    </location>
    <ligand>
        <name>meso-2,6-diaminopimelate</name>
        <dbReference type="ChEBI" id="CHEBI:57791"/>
    </ligand>
</feature>
<dbReference type="Gene3D" id="3.90.190.20">
    <property type="entry name" value="Mur ligase, C-terminal domain"/>
    <property type="match status" value="1"/>
</dbReference>
<dbReference type="EMBL" id="CP020921">
    <property type="protein sequence ID" value="AWB10000.1"/>
    <property type="molecule type" value="Genomic_DNA"/>
</dbReference>
<dbReference type="GO" id="GO:0008765">
    <property type="term" value="F:UDP-N-acetylmuramoylalanyl-D-glutamate-2,6-diaminopimelate ligase activity"/>
    <property type="evidence" value="ECO:0007669"/>
    <property type="project" value="UniProtKB-UniRule"/>
</dbReference>
<keyword evidence="3 7" id="KW-0133">Cell shape</keyword>
<feature type="binding site" evidence="7">
    <location>
        <position position="37"/>
    </location>
    <ligand>
        <name>UDP-N-acetyl-alpha-D-muramoyl-L-alanyl-D-glutamate</name>
        <dbReference type="ChEBI" id="CHEBI:83900"/>
    </ligand>
</feature>
<keyword evidence="7" id="KW-0460">Magnesium</keyword>
<comment type="function">
    <text evidence="7">Catalyzes the addition of meso-diaminopimelic acid to the nucleotide precursor UDP-N-acetylmuramoyl-L-alanyl-D-glutamate (UMAG) in the biosynthesis of bacterial cell-wall peptidoglycan.</text>
</comment>
<organism evidence="12 13">
    <name type="scientific">Thermodesulfobium acidiphilum</name>
    <dbReference type="NCBI Taxonomy" id="1794699"/>
    <lineage>
        <taxon>Bacteria</taxon>
        <taxon>Pseudomonadati</taxon>
        <taxon>Thermodesulfobiota</taxon>
        <taxon>Thermodesulfobiia</taxon>
        <taxon>Thermodesulfobiales</taxon>
        <taxon>Thermodesulfobiaceae</taxon>
        <taxon>Thermodesulfobium</taxon>
    </lineage>
</organism>
<feature type="modified residue" description="N6-carboxylysine" evidence="7">
    <location>
        <position position="224"/>
    </location>
</feature>
<dbReference type="SUPFAM" id="SSF63418">
    <property type="entry name" value="MurE/MurF N-terminal domain"/>
    <property type="match status" value="1"/>
</dbReference>
<reference evidence="12 13" key="1">
    <citation type="submission" date="2017-04" db="EMBL/GenBank/DDBJ databases">
        <title>Genomic insights into metabolism of Thermodesulfobium acidiphilum.</title>
        <authorList>
            <person name="Toshchakov S.V."/>
            <person name="Frolov E.N."/>
            <person name="Kublanov I.V."/>
            <person name="Samarov N.I."/>
            <person name="Novikov A."/>
            <person name="Lebedinsky A.V."/>
            <person name="Bonch-Osmolovskaya E.A."/>
            <person name="Chernyh N.A."/>
        </authorList>
    </citation>
    <scope>NUCLEOTIDE SEQUENCE [LARGE SCALE GENOMIC DNA]</scope>
    <source>
        <strain evidence="12 13">3127-1</strain>
    </source>
</reference>
<dbReference type="InterPro" id="IPR036615">
    <property type="entry name" value="Mur_ligase_C_dom_sf"/>
</dbReference>
<dbReference type="RefSeq" id="WP_199919881.1">
    <property type="nucleotide sequence ID" value="NZ_CP020921.1"/>
</dbReference>
<feature type="binding site" evidence="7">
    <location>
        <begin position="114"/>
        <end position="120"/>
    </location>
    <ligand>
        <name>ATP</name>
        <dbReference type="ChEBI" id="CHEBI:30616"/>
    </ligand>
</feature>
<feature type="binding site" evidence="7">
    <location>
        <position position="382"/>
    </location>
    <ligand>
        <name>meso-2,6-diaminopimelate</name>
        <dbReference type="ChEBI" id="CHEBI:57791"/>
    </ligand>
</feature>
<dbReference type="GO" id="GO:0008360">
    <property type="term" value="P:regulation of cell shape"/>
    <property type="evidence" value="ECO:0007669"/>
    <property type="project" value="UniProtKB-KW"/>
</dbReference>
<dbReference type="GO" id="GO:0005737">
    <property type="term" value="C:cytoplasm"/>
    <property type="evidence" value="ECO:0007669"/>
    <property type="project" value="UniProtKB-SubCell"/>
</dbReference>
<proteinExistence type="inferred from homology"/>
<evidence type="ECO:0000259" key="9">
    <source>
        <dbReference type="Pfam" id="PF01225"/>
    </source>
</evidence>
<feature type="binding site" evidence="7">
    <location>
        <position position="192"/>
    </location>
    <ligand>
        <name>UDP-N-acetyl-alpha-D-muramoyl-L-alanyl-D-glutamate</name>
        <dbReference type="ChEBI" id="CHEBI:83900"/>
    </ligand>
</feature>
<keyword evidence="7 12" id="KW-0436">Ligase</keyword>
<sequence>MTVKELFDKSNIIIENLKEYSSKEFLDSQVTSISYNSKEIKSGCLFFAIKGSRIDGHDFIQEAFKNKAIAAVVEKDVGYANIIRVKSTLQALRKIALVFYDYPFKKLFLGSVTGTNGKSTVTWILSHAVNKLLGKSFALGTLGWMHAGKIIKKTTNTTPESKDVCEFLDQAVQLDMKYGFLEVSSHALKLGRLYGIKFDAALFTNLARDHMDFHPSLEDYFETKSSLFTSTYLKENAFVVINTDDIYGIKLYESIKDFRKVSFSLENEKANFFGKFEPVDMGINLLIEDQKIFAPIYGRFNASNLLGAYAFLRMMGIEKDKLRYVFTDLVVPYGRLECVQTKPFKIWIDYAHTPDGLEKVLMSLRDMVKRKVILVFGAGGNRDKGKRSIMGKIAAQLSDYTIITSDNPRYEDPMTIINEIKSGFLSIKNSNFEILSDRREAIKRALEIARNDDAIIIAGKGHEDYQEINGVKYPFSDKEVVKELMRRQF</sequence>
<keyword evidence="4 7" id="KW-0573">Peptidoglycan synthesis</keyword>
<dbReference type="GO" id="GO:0071555">
    <property type="term" value="P:cell wall organization"/>
    <property type="evidence" value="ECO:0007669"/>
    <property type="project" value="UniProtKB-KW"/>
</dbReference>
<feature type="domain" description="Mur ligase C-terminal" evidence="10">
    <location>
        <begin position="334"/>
        <end position="461"/>
    </location>
</feature>
<evidence type="ECO:0000259" key="10">
    <source>
        <dbReference type="Pfam" id="PF02875"/>
    </source>
</evidence>
<evidence type="ECO:0000256" key="4">
    <source>
        <dbReference type="ARBA" id="ARBA00022984"/>
    </source>
</evidence>
<keyword evidence="13" id="KW-1185">Reference proteome</keyword>
<dbReference type="NCBIfam" id="TIGR01085">
    <property type="entry name" value="murE"/>
    <property type="match status" value="1"/>
</dbReference>
<comment type="caution">
    <text evidence="7">Lacks conserved residue(s) required for the propagation of feature annotation.</text>
</comment>
<keyword evidence="5 7" id="KW-0131">Cell cycle</keyword>
<feature type="binding site" evidence="7">
    <location>
        <position position="463"/>
    </location>
    <ligand>
        <name>meso-2,6-diaminopimelate</name>
        <dbReference type="ChEBI" id="CHEBI:57791"/>
    </ligand>
</feature>
<feature type="binding site" evidence="7">
    <location>
        <position position="459"/>
    </location>
    <ligand>
        <name>meso-2,6-diaminopimelate</name>
        <dbReference type="ChEBI" id="CHEBI:57791"/>
    </ligand>
</feature>
<gene>
    <name evidence="7" type="primary">murE</name>
    <name evidence="12" type="ORF">TDSAC_0627</name>
</gene>
<evidence type="ECO:0000256" key="3">
    <source>
        <dbReference type="ARBA" id="ARBA00022960"/>
    </source>
</evidence>
<dbReference type="GO" id="GO:0005524">
    <property type="term" value="F:ATP binding"/>
    <property type="evidence" value="ECO:0007669"/>
    <property type="project" value="UniProtKB-UniRule"/>
</dbReference>
<feature type="binding site" evidence="7">
    <location>
        <begin position="157"/>
        <end position="158"/>
    </location>
    <ligand>
        <name>UDP-N-acetyl-alpha-D-muramoyl-L-alanyl-D-glutamate</name>
        <dbReference type="ChEBI" id="CHEBI:83900"/>
    </ligand>
</feature>
<dbReference type="InterPro" id="IPR005761">
    <property type="entry name" value="UDP-N-AcMur-Glu-dNH2Pim_ligase"/>
</dbReference>
<feature type="domain" description="Mur ligase N-terminal catalytic" evidence="9">
    <location>
        <begin position="30"/>
        <end position="96"/>
    </location>
</feature>